<reference evidence="1 2" key="1">
    <citation type="submission" date="2022-03" db="EMBL/GenBank/DDBJ databases">
        <title>Complete genome sequence of Enterococcus innesii DB-1.</title>
        <authorList>
            <person name="Fukuda D."/>
            <person name="Nolasco-Hipolito C."/>
        </authorList>
    </citation>
    <scope>NUCLEOTIDE SEQUENCE [LARGE SCALE GENOMIC DNA]</scope>
    <source>
        <strain evidence="1 2">DB-1</strain>
    </source>
</reference>
<sequence>MLQSKEKNIEQQKALMISVRFFSNKVNSILERNLIVDQKADIAETLAYLEDSLGEINILTHTIQHVFCIAEHARLDQAGCHHRLEHFWGDVICYVIECVDKSGNYYDFKVVGNVDAGDKELIDAFNELTDDLVILNIYEYKDCWIKRERSTLKGT</sequence>
<dbReference type="GeneID" id="83456340"/>
<name>A0ABM7XP31_9ENTE</name>
<evidence type="ECO:0000313" key="2">
    <source>
        <dbReference type="Proteomes" id="UP000831692"/>
    </source>
</evidence>
<accession>A0ABM7XP31</accession>
<dbReference type="Proteomes" id="UP000831692">
    <property type="component" value="Chromosome"/>
</dbReference>
<dbReference type="RefSeq" id="WP_077454389.1">
    <property type="nucleotide sequence ID" value="NZ_AP025635.1"/>
</dbReference>
<dbReference type="EMBL" id="AP025635">
    <property type="protein sequence ID" value="BDG66774.1"/>
    <property type="molecule type" value="Genomic_DNA"/>
</dbReference>
<keyword evidence="2" id="KW-1185">Reference proteome</keyword>
<evidence type="ECO:0000313" key="1">
    <source>
        <dbReference type="EMBL" id="BDG66774.1"/>
    </source>
</evidence>
<protein>
    <submittedName>
        <fullName evidence="1">Uncharacterized protein</fullName>
    </submittedName>
</protein>
<proteinExistence type="predicted"/>
<organism evidence="1 2">
    <name type="scientific">Enterococcus innesii</name>
    <dbReference type="NCBI Taxonomy" id="2839759"/>
    <lineage>
        <taxon>Bacteria</taxon>
        <taxon>Bacillati</taxon>
        <taxon>Bacillota</taxon>
        <taxon>Bacilli</taxon>
        <taxon>Lactobacillales</taxon>
        <taxon>Enterococcaceae</taxon>
        <taxon>Enterococcus</taxon>
    </lineage>
</organism>
<gene>
    <name evidence="1" type="ORF">ENLAB_03380</name>
</gene>